<dbReference type="GO" id="GO:0009507">
    <property type="term" value="C:chloroplast"/>
    <property type="evidence" value="ECO:0007669"/>
    <property type="project" value="TreeGrafter"/>
</dbReference>
<dbReference type="PANTHER" id="PTHR43379">
    <property type="entry name" value="CYSTATHIONINE GAMMA-SYNTHASE"/>
    <property type="match status" value="1"/>
</dbReference>
<comment type="cofactor">
    <cofactor evidence="1 8">
        <name>pyridoxal 5'-phosphate</name>
        <dbReference type="ChEBI" id="CHEBI:597326"/>
    </cofactor>
</comment>
<evidence type="ECO:0000256" key="6">
    <source>
        <dbReference type="ARBA" id="ARBA00093261"/>
    </source>
</evidence>
<dbReference type="PANTHER" id="PTHR43379:SF1">
    <property type="entry name" value="CYSTATHIONINE GAMMA-SYNTHASE 1, CHLOROPLASTIC-RELATED"/>
    <property type="match status" value="1"/>
</dbReference>
<comment type="catalytic activity">
    <reaction evidence="6">
        <text>O-phospho-L-homoserine + L-cysteine = L,L-cystathionine + phosphate</text>
        <dbReference type="Rhea" id="RHEA:80891"/>
        <dbReference type="ChEBI" id="CHEBI:35235"/>
        <dbReference type="ChEBI" id="CHEBI:43474"/>
        <dbReference type="ChEBI" id="CHEBI:57590"/>
        <dbReference type="ChEBI" id="CHEBI:58161"/>
        <dbReference type="EC" id="2.5.1.160"/>
    </reaction>
</comment>
<proteinExistence type="inferred from homology"/>
<accession>A0AA38GGC3</accession>
<dbReference type="GO" id="GO:0019346">
    <property type="term" value="P:transsulfuration"/>
    <property type="evidence" value="ECO:0007669"/>
    <property type="project" value="InterPro"/>
</dbReference>
<dbReference type="InterPro" id="IPR044639">
    <property type="entry name" value="CGS1/2"/>
</dbReference>
<dbReference type="EC" id="2.5.1.160" evidence="7"/>
<dbReference type="GO" id="GO:0030170">
    <property type="term" value="F:pyridoxal phosphate binding"/>
    <property type="evidence" value="ECO:0007669"/>
    <property type="project" value="InterPro"/>
</dbReference>
<gene>
    <name evidence="9" type="ORF">KI387_017511</name>
</gene>
<sequence length="522" mass="56044">MAVANAIMTGAHIALSHCRPTPLFECRADASSGSAKFEQQDFKRNSKTAKGFARAVGASGPLILRFPPNFVRQLSIKARRNCSNIGVAQIVAASVTNIPLATAPENSDPVGVACDNNNVQIDGALLQASLRNTAGTLAVHSGERSGRTIVTDAIATPIVQTSTYTFKDTAELIAFQEGRHRSYEYGRYGNPTTQVAEEKISALEGAETTLLLASGMCATTTMMLALIPAGGHIITTTDCYRRTRQFIQTVLPKMGVTATVIDPADIDSLKLALEKNKVSLFFSESPTNPYLRCIDVELVSKICHRKGALVCIDGTFATPVNQKALGLGADIVLHSVTKYIAGHNDVLAGSLSGSNDVIGVIRSLHNVMGGVLSPNAAYLILRGIKTLHLRIQQQNLTALRIARTLEAHPKVSCVHYPGLESHPEHHIAKRQMSGFGGVVSFEIAGDLQVTSLFIDSLKIPYIAPSLGGCESLVEQPTIISYWDQSPAERARVGIKDNLVRFSCGVEDFEDIESDILQALEAI</sequence>
<dbReference type="InterPro" id="IPR015421">
    <property type="entry name" value="PyrdxlP-dep_Trfase_major"/>
</dbReference>
<organism evidence="9 10">
    <name type="scientific">Taxus chinensis</name>
    <name type="common">Chinese yew</name>
    <name type="synonym">Taxus wallichiana var. chinensis</name>
    <dbReference type="NCBI Taxonomy" id="29808"/>
    <lineage>
        <taxon>Eukaryota</taxon>
        <taxon>Viridiplantae</taxon>
        <taxon>Streptophyta</taxon>
        <taxon>Embryophyta</taxon>
        <taxon>Tracheophyta</taxon>
        <taxon>Spermatophyta</taxon>
        <taxon>Pinopsida</taxon>
        <taxon>Pinidae</taxon>
        <taxon>Conifers II</taxon>
        <taxon>Cupressales</taxon>
        <taxon>Taxaceae</taxon>
        <taxon>Taxus</taxon>
    </lineage>
</organism>
<dbReference type="GO" id="GO:0009086">
    <property type="term" value="P:methionine biosynthetic process"/>
    <property type="evidence" value="ECO:0007669"/>
    <property type="project" value="InterPro"/>
</dbReference>
<dbReference type="SUPFAM" id="SSF53383">
    <property type="entry name" value="PLP-dependent transferases"/>
    <property type="match status" value="1"/>
</dbReference>
<dbReference type="GO" id="GO:0003962">
    <property type="term" value="F:cystathionine gamma-synthase activity"/>
    <property type="evidence" value="ECO:0007669"/>
    <property type="project" value="InterPro"/>
</dbReference>
<evidence type="ECO:0000256" key="7">
    <source>
        <dbReference type="ARBA" id="ARBA00093596"/>
    </source>
</evidence>
<dbReference type="Pfam" id="PF01053">
    <property type="entry name" value="Cys_Met_Meta_PP"/>
    <property type="match status" value="1"/>
</dbReference>
<dbReference type="OMA" id="NAFQIIQ"/>
<dbReference type="AlphaFoldDB" id="A0AA38GGC3"/>
<evidence type="ECO:0000313" key="10">
    <source>
        <dbReference type="Proteomes" id="UP000824469"/>
    </source>
</evidence>
<dbReference type="InterPro" id="IPR015424">
    <property type="entry name" value="PyrdxlP-dep_Trfase"/>
</dbReference>
<dbReference type="FunFam" id="3.40.640.10:FF:000046">
    <property type="entry name" value="Cystathionine gamma-lyase"/>
    <property type="match status" value="1"/>
</dbReference>
<reference evidence="9 10" key="1">
    <citation type="journal article" date="2021" name="Nat. Plants">
        <title>The Taxus genome provides insights into paclitaxel biosynthesis.</title>
        <authorList>
            <person name="Xiong X."/>
            <person name="Gou J."/>
            <person name="Liao Q."/>
            <person name="Li Y."/>
            <person name="Zhou Q."/>
            <person name="Bi G."/>
            <person name="Li C."/>
            <person name="Du R."/>
            <person name="Wang X."/>
            <person name="Sun T."/>
            <person name="Guo L."/>
            <person name="Liang H."/>
            <person name="Lu P."/>
            <person name="Wu Y."/>
            <person name="Zhang Z."/>
            <person name="Ro D.K."/>
            <person name="Shang Y."/>
            <person name="Huang S."/>
            <person name="Yan J."/>
        </authorList>
    </citation>
    <scope>NUCLEOTIDE SEQUENCE [LARGE SCALE GENOMIC DNA]</scope>
    <source>
        <strain evidence="9">Ta-2019</strain>
    </source>
</reference>
<evidence type="ECO:0000256" key="5">
    <source>
        <dbReference type="ARBA" id="ARBA00093222"/>
    </source>
</evidence>
<dbReference type="InterPro" id="IPR015422">
    <property type="entry name" value="PyrdxlP-dep_Trfase_small"/>
</dbReference>
<evidence type="ECO:0000313" key="9">
    <source>
        <dbReference type="EMBL" id="KAH9322872.1"/>
    </source>
</evidence>
<comment type="pathway">
    <text evidence="4">Amino-acid biosynthesis; L-methionine biosynthesis via de novo pathway; L-cystathionine from O-succinyl-L-homoserine: step 1/1.</text>
</comment>
<evidence type="ECO:0000256" key="1">
    <source>
        <dbReference type="ARBA" id="ARBA00001933"/>
    </source>
</evidence>
<comment type="caution">
    <text evidence="9">The sequence shown here is derived from an EMBL/GenBank/DDBJ whole genome shotgun (WGS) entry which is preliminary data.</text>
</comment>
<dbReference type="InterPro" id="IPR000277">
    <property type="entry name" value="Cys/Met-Metab_PyrdxlP-dep_enz"/>
</dbReference>
<evidence type="ECO:0000256" key="3">
    <source>
        <dbReference type="ARBA" id="ARBA00022898"/>
    </source>
</evidence>
<evidence type="ECO:0000256" key="8">
    <source>
        <dbReference type="RuleBase" id="RU362118"/>
    </source>
</evidence>
<dbReference type="CDD" id="cd00614">
    <property type="entry name" value="CGS_like"/>
    <property type="match status" value="1"/>
</dbReference>
<name>A0AA38GGC3_TAXCH</name>
<protein>
    <recommendedName>
        <fullName evidence="7">plant cystathionine gamma-synthase</fullName>
        <ecNumber evidence="7">2.5.1.160</ecNumber>
    </recommendedName>
</protein>
<dbReference type="FunFam" id="3.90.1150.10:FF:000033">
    <property type="entry name" value="Cystathionine gamma-synthase"/>
    <property type="match status" value="1"/>
</dbReference>
<evidence type="ECO:0000256" key="4">
    <source>
        <dbReference type="ARBA" id="ARBA00060510"/>
    </source>
</evidence>
<evidence type="ECO:0000256" key="2">
    <source>
        <dbReference type="ARBA" id="ARBA00009077"/>
    </source>
</evidence>
<keyword evidence="3 8" id="KW-0663">Pyridoxal phosphate</keyword>
<dbReference type="EMBL" id="JAHRHJ020000003">
    <property type="protein sequence ID" value="KAH9322872.1"/>
    <property type="molecule type" value="Genomic_DNA"/>
</dbReference>
<comment type="catalytic activity">
    <reaction evidence="5">
        <text>O-succinyl-L-homoserine + L-cysteine = L,L-cystathionine + succinate + H(+)</text>
        <dbReference type="Rhea" id="RHEA:20397"/>
        <dbReference type="ChEBI" id="CHEBI:15378"/>
        <dbReference type="ChEBI" id="CHEBI:30031"/>
        <dbReference type="ChEBI" id="CHEBI:35235"/>
        <dbReference type="ChEBI" id="CHEBI:57661"/>
        <dbReference type="ChEBI" id="CHEBI:58161"/>
    </reaction>
</comment>
<dbReference type="Gene3D" id="3.90.1150.10">
    <property type="entry name" value="Aspartate Aminotransferase, domain 1"/>
    <property type="match status" value="1"/>
</dbReference>
<dbReference type="Gene3D" id="3.40.640.10">
    <property type="entry name" value="Type I PLP-dependent aspartate aminotransferase-like (Major domain)"/>
    <property type="match status" value="1"/>
</dbReference>
<comment type="similarity">
    <text evidence="2 8">Belongs to the trans-sulfuration enzymes family.</text>
</comment>
<dbReference type="Proteomes" id="UP000824469">
    <property type="component" value="Unassembled WGS sequence"/>
</dbReference>
<keyword evidence="10" id="KW-1185">Reference proteome</keyword>